<dbReference type="CDD" id="cd06225">
    <property type="entry name" value="HAMP"/>
    <property type="match status" value="1"/>
</dbReference>
<accession>A0A0M6Y6Y7</accession>
<dbReference type="PROSITE" id="PS50883">
    <property type="entry name" value="EAL"/>
    <property type="match status" value="1"/>
</dbReference>
<dbReference type="Gene3D" id="3.30.70.270">
    <property type="match status" value="1"/>
</dbReference>
<evidence type="ECO:0000259" key="3">
    <source>
        <dbReference type="PROSITE" id="PS50885"/>
    </source>
</evidence>
<evidence type="ECO:0000313" key="5">
    <source>
        <dbReference type="EMBL" id="CTQ44771.1"/>
    </source>
</evidence>
<feature type="domain" description="GGDEF" evidence="4">
    <location>
        <begin position="304"/>
        <end position="448"/>
    </location>
</feature>
<protein>
    <submittedName>
        <fullName evidence="5">Bacteriophytochrome cph2</fullName>
    </submittedName>
</protein>
<dbReference type="SMART" id="SM00267">
    <property type="entry name" value="GGDEF"/>
    <property type="match status" value="1"/>
</dbReference>
<dbReference type="InterPro" id="IPR043128">
    <property type="entry name" value="Rev_trsase/Diguanyl_cyclase"/>
</dbReference>
<dbReference type="SUPFAM" id="SSF158472">
    <property type="entry name" value="HAMP domain-like"/>
    <property type="match status" value="1"/>
</dbReference>
<dbReference type="InterPro" id="IPR029787">
    <property type="entry name" value="Nucleotide_cyclase"/>
</dbReference>
<dbReference type="InterPro" id="IPR003660">
    <property type="entry name" value="HAMP_dom"/>
</dbReference>
<dbReference type="SUPFAM" id="SSF55073">
    <property type="entry name" value="Nucleotide cyclase"/>
    <property type="match status" value="1"/>
</dbReference>
<dbReference type="SUPFAM" id="SSF141868">
    <property type="entry name" value="EAL domain-like"/>
    <property type="match status" value="1"/>
</dbReference>
<dbReference type="Pfam" id="PF00672">
    <property type="entry name" value="HAMP"/>
    <property type="match status" value="1"/>
</dbReference>
<evidence type="ECO:0000259" key="4">
    <source>
        <dbReference type="PROSITE" id="PS50887"/>
    </source>
</evidence>
<dbReference type="CDD" id="cd01949">
    <property type="entry name" value="GGDEF"/>
    <property type="match status" value="1"/>
</dbReference>
<dbReference type="InterPro" id="IPR001633">
    <property type="entry name" value="EAL_dom"/>
</dbReference>
<dbReference type="Gene3D" id="3.20.20.450">
    <property type="entry name" value="EAL domain"/>
    <property type="match status" value="1"/>
</dbReference>
<dbReference type="Pfam" id="PF00563">
    <property type="entry name" value="EAL"/>
    <property type="match status" value="1"/>
</dbReference>
<dbReference type="NCBIfam" id="TIGR00254">
    <property type="entry name" value="GGDEF"/>
    <property type="match status" value="1"/>
</dbReference>
<dbReference type="PANTHER" id="PTHR44757">
    <property type="entry name" value="DIGUANYLATE CYCLASE DGCP"/>
    <property type="match status" value="1"/>
</dbReference>
<dbReference type="Pfam" id="PF00990">
    <property type="entry name" value="GGDEF"/>
    <property type="match status" value="1"/>
</dbReference>
<dbReference type="InterPro" id="IPR000160">
    <property type="entry name" value="GGDEF_dom"/>
</dbReference>
<evidence type="ECO:0000259" key="2">
    <source>
        <dbReference type="PROSITE" id="PS50883"/>
    </source>
</evidence>
<feature type="transmembrane region" description="Helical" evidence="1">
    <location>
        <begin position="192"/>
        <end position="215"/>
    </location>
</feature>
<dbReference type="SMART" id="SM00304">
    <property type="entry name" value="HAMP"/>
    <property type="match status" value="1"/>
</dbReference>
<dbReference type="SMART" id="SM00052">
    <property type="entry name" value="EAL"/>
    <property type="match status" value="1"/>
</dbReference>
<dbReference type="AlphaFoldDB" id="A0A0M6Y6Y7"/>
<proteinExistence type="predicted"/>
<dbReference type="EMBL" id="CXST01000002">
    <property type="protein sequence ID" value="CTQ44771.1"/>
    <property type="molecule type" value="Genomic_DNA"/>
</dbReference>
<keyword evidence="1" id="KW-0472">Membrane</keyword>
<evidence type="ECO:0000256" key="1">
    <source>
        <dbReference type="SAM" id="Phobius"/>
    </source>
</evidence>
<dbReference type="Proteomes" id="UP000048926">
    <property type="component" value="Unassembled WGS sequence"/>
</dbReference>
<reference evidence="6" key="1">
    <citation type="submission" date="2015-07" db="EMBL/GenBank/DDBJ databases">
        <authorList>
            <person name="Rodrigo-Torres Lidia"/>
            <person name="Arahal R.David."/>
        </authorList>
    </citation>
    <scope>NUCLEOTIDE SEQUENCE [LARGE SCALE GENOMIC DNA]</scope>
    <source>
        <strain evidence="6">CECT 4801</strain>
    </source>
</reference>
<evidence type="ECO:0000313" key="6">
    <source>
        <dbReference type="Proteomes" id="UP000048926"/>
    </source>
</evidence>
<keyword evidence="6" id="KW-1185">Reference proteome</keyword>
<keyword evidence="1" id="KW-1133">Transmembrane helix</keyword>
<feature type="domain" description="HAMP" evidence="3">
    <location>
        <begin position="216"/>
        <end position="268"/>
    </location>
</feature>
<dbReference type="PANTHER" id="PTHR44757:SF2">
    <property type="entry name" value="BIOFILM ARCHITECTURE MAINTENANCE PROTEIN MBAA"/>
    <property type="match status" value="1"/>
</dbReference>
<sequence>MVFRYSQGVFGVPGTHGAVSKLIKVLSTWLPSLRTRFVLLVAGLFLALSVVMIMVASYLDLRDEEQRVVSDARAIGATVSRLAVPHLTNHHYLILEQELESIAGSGVVELAQVHDPARAVTIDSDPDTSYFDEMDQHPLITLSLQTGLDQIRQTGDRIEIALPVRETADSPVLGVALVSVKRLQANGMLFAIWGRNIVITLVLLIFCVPVTFHFAENFVRPIKALTQTAHTVSAGNFDAPFPVERTDEIGVLARAYRDMVGTIRNNMARIHELAFVDPVTRLPNRESFRQHFNSNMQLADGTPVRMAVLFIDLDRFKRVNDSYGHDHGDALLKEVAARLQRLLNTSDKVAAGKTAFPPLVARLGGDEFAIVLPAEKPMSNVYTLADQLVQCVEQPLEINGLTMAVGASIGVSTYPDDGEDYTAILKNADIAMYAAKRTGGNRACFFNEIERDSRSHERIRLEAELKRALLADEITIAFQPKIDCATLRVVGAEVLARWDHPERGLLAPGCFIDVAEESDLITRLGDRVLELACRQGRVWLDHGQRLPLAVNVSIRQLEKPGFTARVLDILEITGFPAELLQLEVTETVAMGDPERISEAAKPLLEAGITFAIDDFGTGYSSLAHLQRLPFNTFKIDRSFISGLADDHHSRSIVQTILAMAKSLNYEVVAEGVETEEQHAFLAENGCTTAQGFLFARPMPAEHFEAWSKAFLMDGNHPRLAVGAQPKGGSTFAA</sequence>
<organism evidence="5 6">
    <name type="scientific">Roseibium aggregatum</name>
    <dbReference type="NCBI Taxonomy" id="187304"/>
    <lineage>
        <taxon>Bacteria</taxon>
        <taxon>Pseudomonadati</taxon>
        <taxon>Pseudomonadota</taxon>
        <taxon>Alphaproteobacteria</taxon>
        <taxon>Hyphomicrobiales</taxon>
        <taxon>Stappiaceae</taxon>
        <taxon>Roseibium</taxon>
    </lineage>
</organism>
<dbReference type="GO" id="GO:0016020">
    <property type="term" value="C:membrane"/>
    <property type="evidence" value="ECO:0007669"/>
    <property type="project" value="InterPro"/>
</dbReference>
<feature type="domain" description="EAL" evidence="2">
    <location>
        <begin position="458"/>
        <end position="711"/>
    </location>
</feature>
<name>A0A0M6Y6Y7_9HYPH</name>
<dbReference type="STRING" id="187304.B0E33_07180"/>
<gene>
    <name evidence="5" type="primary">cph2_14</name>
    <name evidence="5" type="ORF">LAL4801_03217</name>
</gene>
<dbReference type="PROSITE" id="PS50885">
    <property type="entry name" value="HAMP"/>
    <property type="match status" value="1"/>
</dbReference>
<dbReference type="Gene3D" id="6.10.340.10">
    <property type="match status" value="1"/>
</dbReference>
<dbReference type="PROSITE" id="PS50887">
    <property type="entry name" value="GGDEF"/>
    <property type="match status" value="1"/>
</dbReference>
<dbReference type="InterPro" id="IPR035919">
    <property type="entry name" value="EAL_sf"/>
</dbReference>
<dbReference type="CDD" id="cd01948">
    <property type="entry name" value="EAL"/>
    <property type="match status" value="1"/>
</dbReference>
<dbReference type="GO" id="GO:0007165">
    <property type="term" value="P:signal transduction"/>
    <property type="evidence" value="ECO:0007669"/>
    <property type="project" value="InterPro"/>
</dbReference>
<dbReference type="InterPro" id="IPR052155">
    <property type="entry name" value="Biofilm_reg_signaling"/>
</dbReference>
<keyword evidence="1" id="KW-0812">Transmembrane</keyword>
<feature type="transmembrane region" description="Helical" evidence="1">
    <location>
        <begin position="37"/>
        <end position="59"/>
    </location>
</feature>